<accession>A0A7J6NRB6</accession>
<dbReference type="Proteomes" id="UP000541610">
    <property type="component" value="Unassembled WGS sequence"/>
</dbReference>
<protein>
    <submittedName>
        <fullName evidence="1">Uncharacterized protein</fullName>
    </submittedName>
</protein>
<organism evidence="1 2">
    <name type="scientific">Perkinsus olseni</name>
    <name type="common">Perkinsus atlanticus</name>
    <dbReference type="NCBI Taxonomy" id="32597"/>
    <lineage>
        <taxon>Eukaryota</taxon>
        <taxon>Sar</taxon>
        <taxon>Alveolata</taxon>
        <taxon>Perkinsozoa</taxon>
        <taxon>Perkinsea</taxon>
        <taxon>Perkinsida</taxon>
        <taxon>Perkinsidae</taxon>
        <taxon>Perkinsus</taxon>
    </lineage>
</organism>
<name>A0A7J6NRB6_PEROL</name>
<comment type="caution">
    <text evidence="1">The sequence shown here is derived from an EMBL/GenBank/DDBJ whole genome shotgun (WGS) entry which is preliminary data.</text>
</comment>
<evidence type="ECO:0000313" key="2">
    <source>
        <dbReference type="Proteomes" id="UP000541610"/>
    </source>
</evidence>
<dbReference type="EMBL" id="JABANP010000225">
    <property type="protein sequence ID" value="KAF4686355.1"/>
    <property type="molecule type" value="Genomic_DNA"/>
</dbReference>
<sequence>MMIVQLLMCVTAQDKTIVLVLPSEVDGKPASADGLYPLLKRPGNTYGVDFRNTYKGRVDYWKEFRKDDLVFLYYQTADSITVSFETEESCSLGSGSASTQAYISTGLLVLQSLKGVYDIYADGGVRMQVWCDGGSLSLRGASSSSALMVHLRALCLWTRLNKLLFDRYLDRCQKSCPALNLKKGRDLASMTFATGVTVVIPVEGALQLLERL</sequence>
<gene>
    <name evidence="1" type="ORF">FOZ60_005365</name>
</gene>
<proteinExistence type="predicted"/>
<reference evidence="1 2" key="1">
    <citation type="submission" date="2020-04" db="EMBL/GenBank/DDBJ databases">
        <title>Perkinsus olseni comparative genomics.</title>
        <authorList>
            <person name="Bogema D.R."/>
        </authorList>
    </citation>
    <scope>NUCLEOTIDE SEQUENCE [LARGE SCALE GENOMIC DNA]</scope>
    <source>
        <strain evidence="1">00978-12</strain>
    </source>
</reference>
<dbReference type="AlphaFoldDB" id="A0A7J6NRB6"/>
<evidence type="ECO:0000313" key="1">
    <source>
        <dbReference type="EMBL" id="KAF4686355.1"/>
    </source>
</evidence>